<feature type="compositionally biased region" description="Acidic residues" evidence="4">
    <location>
        <begin position="356"/>
        <end position="373"/>
    </location>
</feature>
<dbReference type="KEGG" id="fll:EI427_16040"/>
<dbReference type="RefSeq" id="WP_126616623.1">
    <property type="nucleotide sequence ID" value="NZ_CP034562.1"/>
</dbReference>
<dbReference type="PROSITE" id="PS51257">
    <property type="entry name" value="PROKAR_LIPOPROTEIN"/>
    <property type="match status" value="1"/>
</dbReference>
<dbReference type="SMART" id="SM00028">
    <property type="entry name" value="TPR"/>
    <property type="match status" value="7"/>
</dbReference>
<keyword evidence="2 3" id="KW-0802">TPR repeat</keyword>
<reference evidence="5 6" key="1">
    <citation type="submission" date="2018-12" db="EMBL/GenBank/DDBJ databases">
        <title>Flammeovirga pectinis sp. nov., isolated from the gut of the Korean scallop, Patinopecten yessoensis.</title>
        <authorList>
            <person name="Bae J.-W."/>
            <person name="Jeong Y.-S."/>
            <person name="Kang W."/>
        </authorList>
    </citation>
    <scope>NUCLEOTIDE SEQUENCE [LARGE SCALE GENOMIC DNA]</scope>
    <source>
        <strain evidence="5 6">L12M1</strain>
    </source>
</reference>
<evidence type="ECO:0000256" key="1">
    <source>
        <dbReference type="ARBA" id="ARBA00022737"/>
    </source>
</evidence>
<dbReference type="InterPro" id="IPR019734">
    <property type="entry name" value="TPR_rpt"/>
</dbReference>
<dbReference type="InterPro" id="IPR011990">
    <property type="entry name" value="TPR-like_helical_dom_sf"/>
</dbReference>
<gene>
    <name evidence="5" type="ORF">EI427_16040</name>
</gene>
<dbReference type="PANTHER" id="PTHR44858:SF1">
    <property type="entry name" value="UDP-N-ACETYLGLUCOSAMINE--PEPTIDE N-ACETYLGLUCOSAMINYLTRANSFERASE SPINDLY-RELATED"/>
    <property type="match status" value="1"/>
</dbReference>
<proteinExistence type="predicted"/>
<dbReference type="PROSITE" id="PS50005">
    <property type="entry name" value="TPR"/>
    <property type="match status" value="2"/>
</dbReference>
<dbReference type="PANTHER" id="PTHR44858">
    <property type="entry name" value="TETRATRICOPEPTIDE REPEAT PROTEIN 6"/>
    <property type="match status" value="1"/>
</dbReference>
<accession>A0A3Q9FQK2</accession>
<dbReference type="Proteomes" id="UP000267268">
    <property type="component" value="Chromosome 1"/>
</dbReference>
<evidence type="ECO:0000256" key="3">
    <source>
        <dbReference type="PROSITE-ProRule" id="PRU00339"/>
    </source>
</evidence>
<sequence>MSKYHYILIFILISSFGCQKEQDTLEGLVDATAHEDEFFDKQLSFLDKLVSNDPDNPALYFSRGSVQLRKKEYGSALENAEKAIQIDSTNGEFYFLSASSHYFLGNMRSAILNGEKAIRLGYKHPHLKTFIGASFNNLEQPDSALFYLKSSILEVPQNNMTYRSIGKSYALKGDFARSLKNYRKSIEILPTDTMSYVGIIEQSIKSKNIPLAKETLTIAMGLQLKSTAINYENAYLLASEGLIDSAIVIHQTILKEKPTYWKSSKELGRLYRKKRLPLEANRVFLEGLKLDPEIKELWYELGLTQQYFFKNYTEAKKDFEKALDIDPLYKDAKVALSNLRATLRRLYAPPVITTDESSETESQAIDDDDGLSL</sequence>
<dbReference type="AlphaFoldDB" id="A0A3Q9FQK2"/>
<evidence type="ECO:0000313" key="6">
    <source>
        <dbReference type="Proteomes" id="UP000267268"/>
    </source>
</evidence>
<keyword evidence="6" id="KW-1185">Reference proteome</keyword>
<name>A0A3Q9FQK2_9BACT</name>
<evidence type="ECO:0000256" key="2">
    <source>
        <dbReference type="ARBA" id="ARBA00022803"/>
    </source>
</evidence>
<feature type="region of interest" description="Disordered" evidence="4">
    <location>
        <begin position="354"/>
        <end position="373"/>
    </location>
</feature>
<dbReference type="EMBL" id="CP034562">
    <property type="protein sequence ID" value="AZQ63680.1"/>
    <property type="molecule type" value="Genomic_DNA"/>
</dbReference>
<dbReference type="InterPro" id="IPR050498">
    <property type="entry name" value="Ycf3"/>
</dbReference>
<dbReference type="Pfam" id="PF13181">
    <property type="entry name" value="TPR_8"/>
    <property type="match status" value="2"/>
</dbReference>
<feature type="repeat" description="TPR" evidence="3">
    <location>
        <begin position="57"/>
        <end position="90"/>
    </location>
</feature>
<dbReference type="SUPFAM" id="SSF48452">
    <property type="entry name" value="TPR-like"/>
    <property type="match status" value="1"/>
</dbReference>
<protein>
    <submittedName>
        <fullName evidence="5">Uncharacterized protein</fullName>
    </submittedName>
</protein>
<keyword evidence="1" id="KW-0677">Repeat</keyword>
<dbReference type="Gene3D" id="1.25.40.10">
    <property type="entry name" value="Tetratricopeptide repeat domain"/>
    <property type="match status" value="1"/>
</dbReference>
<feature type="repeat" description="TPR" evidence="3">
    <location>
        <begin position="159"/>
        <end position="192"/>
    </location>
</feature>
<dbReference type="OrthoDB" id="975083at2"/>
<evidence type="ECO:0000256" key="4">
    <source>
        <dbReference type="SAM" id="MobiDB-lite"/>
    </source>
</evidence>
<organism evidence="5 6">
    <name type="scientific">Flammeovirga pectinis</name>
    <dbReference type="NCBI Taxonomy" id="2494373"/>
    <lineage>
        <taxon>Bacteria</taxon>
        <taxon>Pseudomonadati</taxon>
        <taxon>Bacteroidota</taxon>
        <taxon>Cytophagia</taxon>
        <taxon>Cytophagales</taxon>
        <taxon>Flammeovirgaceae</taxon>
        <taxon>Flammeovirga</taxon>
    </lineage>
</organism>
<evidence type="ECO:0000313" key="5">
    <source>
        <dbReference type="EMBL" id="AZQ63680.1"/>
    </source>
</evidence>